<organism evidence="1 2">
    <name type="scientific">Ancylobacter aquaticus</name>
    <dbReference type="NCBI Taxonomy" id="100"/>
    <lineage>
        <taxon>Bacteria</taxon>
        <taxon>Pseudomonadati</taxon>
        <taxon>Pseudomonadota</taxon>
        <taxon>Alphaproteobacteria</taxon>
        <taxon>Hyphomicrobiales</taxon>
        <taxon>Xanthobacteraceae</taxon>
        <taxon>Ancylobacter</taxon>
    </lineage>
</organism>
<evidence type="ECO:0000313" key="2">
    <source>
        <dbReference type="Proteomes" id="UP000295030"/>
    </source>
</evidence>
<dbReference type="AlphaFoldDB" id="A0A4R1IC09"/>
<evidence type="ECO:0000313" key="1">
    <source>
        <dbReference type="EMBL" id="TCK31300.1"/>
    </source>
</evidence>
<proteinExistence type="predicted"/>
<name>A0A4R1IC09_ANCAQ</name>
<evidence type="ECO:0008006" key="3">
    <source>
        <dbReference type="Google" id="ProtNLM"/>
    </source>
</evidence>
<dbReference type="RefSeq" id="WP_207907683.1">
    <property type="nucleotide sequence ID" value="NZ_SMFY01000001.1"/>
</dbReference>
<accession>A0A4R1IC09</accession>
<sequence length="195" mass="19757">MAEFDGDGLTVEISADTSAFQREIAEAERLARGFGRAVGDALTGATLKGREADDVLRSLASRLSSLALDIAFKPLEQGLSGLLQGALGGVSAFAKGGAFEKGRVTPFAQGGVVAAPTYFPMAGGSLGLMGERGAEAILPLARGADGKLGVAAQGGGRSTQVTVNVSTPDASAFRRSDAYLSGLIARAVARGERSL</sequence>
<gene>
    <name evidence="1" type="ORF">EV667_1409</name>
</gene>
<comment type="caution">
    <text evidence="1">The sequence shown here is derived from an EMBL/GenBank/DDBJ whole genome shotgun (WGS) entry which is preliminary data.</text>
</comment>
<reference evidence="1 2" key="1">
    <citation type="submission" date="2019-03" db="EMBL/GenBank/DDBJ databases">
        <title>Genomic Encyclopedia of Type Strains, Phase IV (KMG-IV): sequencing the most valuable type-strain genomes for metagenomic binning, comparative biology and taxonomic classification.</title>
        <authorList>
            <person name="Goeker M."/>
        </authorList>
    </citation>
    <scope>NUCLEOTIDE SEQUENCE [LARGE SCALE GENOMIC DNA]</scope>
    <source>
        <strain evidence="1 2">DSM 101</strain>
    </source>
</reference>
<protein>
    <recommendedName>
        <fullName evidence="3">Phage tail tape measure protein</fullName>
    </recommendedName>
</protein>
<dbReference type="Proteomes" id="UP000295030">
    <property type="component" value="Unassembled WGS sequence"/>
</dbReference>
<dbReference type="EMBL" id="SMFY01000001">
    <property type="protein sequence ID" value="TCK31300.1"/>
    <property type="molecule type" value="Genomic_DNA"/>
</dbReference>
<keyword evidence="2" id="KW-1185">Reference proteome</keyword>